<feature type="non-terminal residue" evidence="1">
    <location>
        <position position="85"/>
    </location>
</feature>
<sequence>ATSFFYACHRRPPPSAQQLSGKFPPFLLLNPSSLLTFLWLEHIFAHHFHDRLTQPRYPGHRCLWPCGVNDHRDRQPQPLLSRCLA</sequence>
<dbReference type="EMBL" id="ML178865">
    <property type="protein sequence ID" value="TFK96170.1"/>
    <property type="molecule type" value="Genomic_DNA"/>
</dbReference>
<evidence type="ECO:0000313" key="1">
    <source>
        <dbReference type="EMBL" id="TFK96170.1"/>
    </source>
</evidence>
<organism evidence="1 2">
    <name type="scientific">Pterulicium gracile</name>
    <dbReference type="NCBI Taxonomy" id="1884261"/>
    <lineage>
        <taxon>Eukaryota</taxon>
        <taxon>Fungi</taxon>
        <taxon>Dikarya</taxon>
        <taxon>Basidiomycota</taxon>
        <taxon>Agaricomycotina</taxon>
        <taxon>Agaricomycetes</taxon>
        <taxon>Agaricomycetidae</taxon>
        <taxon>Agaricales</taxon>
        <taxon>Pleurotineae</taxon>
        <taxon>Pterulaceae</taxon>
        <taxon>Pterulicium</taxon>
    </lineage>
</organism>
<name>A0A5C3Q701_9AGAR</name>
<reference evidence="1 2" key="1">
    <citation type="journal article" date="2019" name="Nat. Ecol. Evol.">
        <title>Megaphylogeny resolves global patterns of mushroom evolution.</title>
        <authorList>
            <person name="Varga T."/>
            <person name="Krizsan K."/>
            <person name="Foldi C."/>
            <person name="Dima B."/>
            <person name="Sanchez-Garcia M."/>
            <person name="Sanchez-Ramirez S."/>
            <person name="Szollosi G.J."/>
            <person name="Szarkandi J.G."/>
            <person name="Papp V."/>
            <person name="Albert L."/>
            <person name="Andreopoulos W."/>
            <person name="Angelini C."/>
            <person name="Antonin V."/>
            <person name="Barry K.W."/>
            <person name="Bougher N.L."/>
            <person name="Buchanan P."/>
            <person name="Buyck B."/>
            <person name="Bense V."/>
            <person name="Catcheside P."/>
            <person name="Chovatia M."/>
            <person name="Cooper J."/>
            <person name="Damon W."/>
            <person name="Desjardin D."/>
            <person name="Finy P."/>
            <person name="Geml J."/>
            <person name="Haridas S."/>
            <person name="Hughes K."/>
            <person name="Justo A."/>
            <person name="Karasinski D."/>
            <person name="Kautmanova I."/>
            <person name="Kiss B."/>
            <person name="Kocsube S."/>
            <person name="Kotiranta H."/>
            <person name="LaButti K.M."/>
            <person name="Lechner B.E."/>
            <person name="Liimatainen K."/>
            <person name="Lipzen A."/>
            <person name="Lukacs Z."/>
            <person name="Mihaltcheva S."/>
            <person name="Morgado L.N."/>
            <person name="Niskanen T."/>
            <person name="Noordeloos M.E."/>
            <person name="Ohm R.A."/>
            <person name="Ortiz-Santana B."/>
            <person name="Ovrebo C."/>
            <person name="Racz N."/>
            <person name="Riley R."/>
            <person name="Savchenko A."/>
            <person name="Shiryaev A."/>
            <person name="Soop K."/>
            <person name="Spirin V."/>
            <person name="Szebenyi C."/>
            <person name="Tomsovsky M."/>
            <person name="Tulloss R.E."/>
            <person name="Uehling J."/>
            <person name="Grigoriev I.V."/>
            <person name="Vagvolgyi C."/>
            <person name="Papp T."/>
            <person name="Martin F.M."/>
            <person name="Miettinen O."/>
            <person name="Hibbett D.S."/>
            <person name="Nagy L.G."/>
        </authorList>
    </citation>
    <scope>NUCLEOTIDE SEQUENCE [LARGE SCALE GENOMIC DNA]</scope>
    <source>
        <strain evidence="1 2">CBS 309.79</strain>
    </source>
</reference>
<gene>
    <name evidence="1" type="ORF">BDV98DRAFT_576517</name>
</gene>
<proteinExistence type="predicted"/>
<protein>
    <submittedName>
        <fullName evidence="1">Uncharacterized protein</fullName>
    </submittedName>
</protein>
<accession>A0A5C3Q701</accession>
<dbReference type="Proteomes" id="UP000305067">
    <property type="component" value="Unassembled WGS sequence"/>
</dbReference>
<feature type="non-terminal residue" evidence="1">
    <location>
        <position position="1"/>
    </location>
</feature>
<evidence type="ECO:0000313" key="2">
    <source>
        <dbReference type="Proteomes" id="UP000305067"/>
    </source>
</evidence>
<keyword evidence="2" id="KW-1185">Reference proteome</keyword>
<dbReference type="AlphaFoldDB" id="A0A5C3Q701"/>